<dbReference type="Gene3D" id="1.25.40.80">
    <property type="match status" value="1"/>
</dbReference>
<dbReference type="InterPro" id="IPR002081">
    <property type="entry name" value="Cryptochrome/DNA_photolyase_1"/>
</dbReference>
<keyword evidence="3 5" id="KW-0274">FAD</keyword>
<dbReference type="InterPro" id="IPR014729">
    <property type="entry name" value="Rossmann-like_a/b/a_fold"/>
</dbReference>
<dbReference type="GO" id="GO:0071949">
    <property type="term" value="F:FAD binding"/>
    <property type="evidence" value="ECO:0007669"/>
    <property type="project" value="TreeGrafter"/>
</dbReference>
<dbReference type="Proteomes" id="UP000236333">
    <property type="component" value="Unassembled WGS sequence"/>
</dbReference>
<dbReference type="InterPro" id="IPR005101">
    <property type="entry name" value="Cryptochr/Photolyase_FAD-bd"/>
</dbReference>
<dbReference type="PROSITE" id="PS00394">
    <property type="entry name" value="DNA_PHOTOLYASES_1_1"/>
    <property type="match status" value="1"/>
</dbReference>
<keyword evidence="4" id="KW-0157">Chromophore</keyword>
<dbReference type="GO" id="GO:0005634">
    <property type="term" value="C:nucleus"/>
    <property type="evidence" value="ECO:0007669"/>
    <property type="project" value="TreeGrafter"/>
</dbReference>
<evidence type="ECO:0000313" key="9">
    <source>
        <dbReference type="Proteomes" id="UP000236333"/>
    </source>
</evidence>
<evidence type="ECO:0000256" key="2">
    <source>
        <dbReference type="ARBA" id="ARBA00022630"/>
    </source>
</evidence>
<evidence type="ECO:0000259" key="7">
    <source>
        <dbReference type="PROSITE" id="PS51645"/>
    </source>
</evidence>
<evidence type="ECO:0000256" key="3">
    <source>
        <dbReference type="ARBA" id="ARBA00022827"/>
    </source>
</evidence>
<comment type="similarity">
    <text evidence="1">Belongs to the DNA photolyase class-1 family.</text>
</comment>
<feature type="binding site" evidence="5">
    <location>
        <begin position="269"/>
        <end position="276"/>
    </location>
    <ligand>
        <name>FAD</name>
        <dbReference type="ChEBI" id="CHEBI:57692"/>
    </ligand>
</feature>
<keyword evidence="9" id="KW-1185">Reference proteome</keyword>
<dbReference type="PANTHER" id="PTHR11455:SF18">
    <property type="entry name" value="SI:CH1073-390K14.1"/>
    <property type="match status" value="1"/>
</dbReference>
<dbReference type="SUPFAM" id="SSF52425">
    <property type="entry name" value="Cryptochrome/photolyase, N-terminal domain"/>
    <property type="match status" value="1"/>
</dbReference>
<reference evidence="8 9" key="1">
    <citation type="journal article" date="2017" name="Mol. Biol. Evol.">
        <title>The 4-celled Tetrabaena socialis nuclear genome reveals the essential components for genetic control of cell number at the origin of multicellularity in the volvocine lineage.</title>
        <authorList>
            <person name="Featherston J."/>
            <person name="Arakaki Y."/>
            <person name="Hanschen E.R."/>
            <person name="Ferris P.J."/>
            <person name="Michod R.E."/>
            <person name="Olson B.J.S.C."/>
            <person name="Nozaki H."/>
            <person name="Durand P.M."/>
        </authorList>
    </citation>
    <scope>NUCLEOTIDE SEQUENCE [LARGE SCALE GENOMIC DNA]</scope>
    <source>
        <strain evidence="8 9">NIES-571</strain>
    </source>
</reference>
<dbReference type="GO" id="GO:0003677">
    <property type="term" value="F:DNA binding"/>
    <property type="evidence" value="ECO:0007669"/>
    <property type="project" value="TreeGrafter"/>
</dbReference>
<dbReference type="SUPFAM" id="SSF48173">
    <property type="entry name" value="Cryptochrome/photolyase FAD-binding domain"/>
    <property type="match status" value="1"/>
</dbReference>
<evidence type="ECO:0000256" key="1">
    <source>
        <dbReference type="ARBA" id="ARBA00005862"/>
    </source>
</evidence>
<name>A0A2J7ZW23_9CHLO</name>
<dbReference type="PANTHER" id="PTHR11455">
    <property type="entry name" value="CRYPTOCHROME"/>
    <property type="match status" value="1"/>
</dbReference>
<dbReference type="PRINTS" id="PR00147">
    <property type="entry name" value="DNAPHOTLYASE"/>
</dbReference>
<dbReference type="GO" id="GO:0006139">
    <property type="term" value="P:nucleobase-containing compound metabolic process"/>
    <property type="evidence" value="ECO:0007669"/>
    <property type="project" value="UniProtKB-ARBA"/>
</dbReference>
<dbReference type="InterPro" id="IPR036155">
    <property type="entry name" value="Crypto/Photolyase_N_sf"/>
</dbReference>
<comment type="cofactor">
    <cofactor evidence="5">
        <name>FAD</name>
        <dbReference type="ChEBI" id="CHEBI:57692"/>
    </cofactor>
    <text evidence="5">Binds 1 FAD per subunit.</text>
</comment>
<dbReference type="Gene3D" id="1.10.579.10">
    <property type="entry name" value="DNA Cyclobutane Dipyrimidine Photolyase, subunit A, domain 3"/>
    <property type="match status" value="1"/>
</dbReference>
<feature type="site" description="Electron transfer via tryptophanyl radical" evidence="6">
    <location>
        <position position="309"/>
    </location>
</feature>
<dbReference type="GO" id="GO:0003904">
    <property type="term" value="F:deoxyribodipyrimidine photo-lyase activity"/>
    <property type="evidence" value="ECO:0007669"/>
    <property type="project" value="TreeGrafter"/>
</dbReference>
<proteinExistence type="inferred from homology"/>
<dbReference type="Gene3D" id="3.40.50.620">
    <property type="entry name" value="HUPs"/>
    <property type="match status" value="1"/>
</dbReference>
<protein>
    <submittedName>
        <fullName evidence="8">Deoxyribodipyrimidine photo-lyase</fullName>
    </submittedName>
</protein>
<feature type="domain" description="Photolyase/cryptochrome alpha/beta" evidence="7">
    <location>
        <begin position="5"/>
        <end position="137"/>
    </location>
</feature>
<feature type="binding site" evidence="5">
    <location>
        <begin position="375"/>
        <end position="377"/>
    </location>
    <ligand>
        <name>FAD</name>
        <dbReference type="ChEBI" id="CHEBI:57692"/>
    </ligand>
</feature>
<accession>A0A2J7ZW23</accession>
<dbReference type="GO" id="GO:0032922">
    <property type="term" value="P:circadian regulation of gene expression"/>
    <property type="evidence" value="ECO:0007669"/>
    <property type="project" value="TreeGrafter"/>
</dbReference>
<dbReference type="AlphaFoldDB" id="A0A2J7ZW23"/>
<keyword evidence="2 5" id="KW-0285">Flavoprotein</keyword>
<dbReference type="PROSITE" id="PS51645">
    <property type="entry name" value="PHR_CRY_ALPHA_BETA"/>
    <property type="match status" value="1"/>
</dbReference>
<dbReference type="EMBL" id="PGGS01000389">
    <property type="protein sequence ID" value="PNH04448.1"/>
    <property type="molecule type" value="Genomic_DNA"/>
</dbReference>
<comment type="caution">
    <text evidence="8">The sequence shown here is derived from an EMBL/GenBank/DDBJ whole genome shotgun (WGS) entry which is preliminary data.</text>
</comment>
<dbReference type="Pfam" id="PF00875">
    <property type="entry name" value="DNA_photolyase"/>
    <property type="match status" value="1"/>
</dbReference>
<evidence type="ECO:0000256" key="5">
    <source>
        <dbReference type="PIRSR" id="PIRSR602081-1"/>
    </source>
</evidence>
<dbReference type="GO" id="GO:0006950">
    <property type="term" value="P:response to stress"/>
    <property type="evidence" value="ECO:0007669"/>
    <property type="project" value="UniProtKB-ARBA"/>
</dbReference>
<gene>
    <name evidence="8" type="ORF">TSOC_009387</name>
</gene>
<dbReference type="OrthoDB" id="435881at2759"/>
<sequence length="435" mass="49291">MPTDRIFVFVFRRDLRCTDNIGLDRCWAAAKRAGGRIIPIFIFNKRQATAAANPYYSEKCFEFMLRSLRGLREVLPALSLYEGDDVQVLESLLTSTRFESLFYNADFTPFARARDDRIAVWCGAQGVTCTGVHQEYSLVAPGDMEKPYRKFTPFYKKYLKTVRLQKAAAAPPRTAFLPGPLRHDLLEVGVKTTPRLLEVGVKTTPRSEGLAIVRRISKGEFERYEATRDELFAETTRLSVYLKFGCVGVREVFRAVVQAHGVGHALIRQLFWRAFYDQVAYHFPGVLAGQVTPGKSNESLNRKYDGIPWVSSQPLFDAWCAGRTGFPIVDAGMRQLLATGYMHNRVRMVSANFLVKVLHIDWRLGERFFAQNLVDYDPSSNSGGWQWASGGGADSQQYYRVFSPWLQAEHHDPGCVYIKRHIPTRSSSRTAAGSR</sequence>
<feature type="site" description="Electron transfer via tryptophanyl radical" evidence="6">
    <location>
        <position position="362"/>
    </location>
</feature>
<evidence type="ECO:0000313" key="8">
    <source>
        <dbReference type="EMBL" id="PNH04448.1"/>
    </source>
</evidence>
<dbReference type="GO" id="GO:0005737">
    <property type="term" value="C:cytoplasm"/>
    <property type="evidence" value="ECO:0007669"/>
    <property type="project" value="TreeGrafter"/>
</dbReference>
<evidence type="ECO:0000256" key="6">
    <source>
        <dbReference type="PIRSR" id="PIRSR602081-2"/>
    </source>
</evidence>
<dbReference type="InterPro" id="IPR018394">
    <property type="entry name" value="DNA_photolyase_1_CS_C"/>
</dbReference>
<feature type="binding site" evidence="5">
    <location>
        <begin position="235"/>
        <end position="239"/>
    </location>
    <ligand>
        <name>FAD</name>
        <dbReference type="ChEBI" id="CHEBI:57692"/>
    </ligand>
</feature>
<dbReference type="InterPro" id="IPR006050">
    <property type="entry name" value="DNA_photolyase_N"/>
</dbReference>
<keyword evidence="8" id="KW-0456">Lyase</keyword>
<dbReference type="InterPro" id="IPR036134">
    <property type="entry name" value="Crypto/Photolyase_FAD-like_sf"/>
</dbReference>
<organism evidence="8 9">
    <name type="scientific">Tetrabaena socialis</name>
    <dbReference type="NCBI Taxonomy" id="47790"/>
    <lineage>
        <taxon>Eukaryota</taxon>
        <taxon>Viridiplantae</taxon>
        <taxon>Chlorophyta</taxon>
        <taxon>core chlorophytes</taxon>
        <taxon>Chlorophyceae</taxon>
        <taxon>CS clade</taxon>
        <taxon>Chlamydomonadales</taxon>
        <taxon>Tetrabaenaceae</taxon>
        <taxon>Tetrabaena</taxon>
    </lineage>
</organism>
<evidence type="ECO:0000256" key="4">
    <source>
        <dbReference type="ARBA" id="ARBA00022991"/>
    </source>
</evidence>
<feature type="site" description="Electron transfer via tryptophanyl radical" evidence="6">
    <location>
        <position position="385"/>
    </location>
</feature>
<dbReference type="GO" id="GO:0043153">
    <property type="term" value="P:entrainment of circadian clock by photoperiod"/>
    <property type="evidence" value="ECO:0007669"/>
    <property type="project" value="TreeGrafter"/>
</dbReference>
<dbReference type="Pfam" id="PF03441">
    <property type="entry name" value="FAD_binding_7"/>
    <property type="match status" value="1"/>
</dbReference>
<feature type="binding site" evidence="5">
    <location>
        <position position="224"/>
    </location>
    <ligand>
        <name>FAD</name>
        <dbReference type="ChEBI" id="CHEBI:57692"/>
    </ligand>
</feature>